<dbReference type="GO" id="GO:0051920">
    <property type="term" value="F:peroxiredoxin activity"/>
    <property type="evidence" value="ECO:0007669"/>
    <property type="project" value="InterPro"/>
</dbReference>
<evidence type="ECO:0000259" key="1">
    <source>
        <dbReference type="Pfam" id="PF02627"/>
    </source>
</evidence>
<dbReference type="Gene3D" id="1.20.1290.10">
    <property type="entry name" value="AhpD-like"/>
    <property type="match status" value="1"/>
</dbReference>
<feature type="domain" description="Carboxymuconolactone decarboxylase-like" evidence="1">
    <location>
        <begin position="38"/>
        <end position="119"/>
    </location>
</feature>
<proteinExistence type="predicted"/>
<protein>
    <submittedName>
        <fullName evidence="2">4-carboxymuconolactone decarboxylase</fullName>
    </submittedName>
</protein>
<dbReference type="PANTHER" id="PTHR34846">
    <property type="entry name" value="4-CARBOXYMUCONOLACTONE DECARBOXYLASE FAMILY PROTEIN (AFU_ORTHOLOGUE AFUA_6G11590)"/>
    <property type="match status" value="1"/>
</dbReference>
<evidence type="ECO:0000313" key="2">
    <source>
        <dbReference type="EMBL" id="AKF09991.1"/>
    </source>
</evidence>
<dbReference type="Pfam" id="PF02627">
    <property type="entry name" value="CMD"/>
    <property type="match status" value="1"/>
</dbReference>
<dbReference type="SUPFAM" id="SSF69118">
    <property type="entry name" value="AhpD-like"/>
    <property type="match status" value="1"/>
</dbReference>
<dbReference type="PANTHER" id="PTHR34846:SF7">
    <property type="entry name" value="BLL7811 PROTEIN"/>
    <property type="match status" value="1"/>
</dbReference>
<name>A0A0F6YLK6_9BACT</name>
<dbReference type="NCBIfam" id="TIGR00778">
    <property type="entry name" value="ahpD_dom"/>
    <property type="match status" value="1"/>
</dbReference>
<gene>
    <name evidence="2" type="ORF">DB32_007140</name>
</gene>
<accession>A0A0F6YLK6</accession>
<dbReference type="STRING" id="927083.DB32_007140"/>
<dbReference type="InterPro" id="IPR004675">
    <property type="entry name" value="AhpD_core"/>
</dbReference>
<organism evidence="2 3">
    <name type="scientific">Sandaracinus amylolyticus</name>
    <dbReference type="NCBI Taxonomy" id="927083"/>
    <lineage>
        <taxon>Bacteria</taxon>
        <taxon>Pseudomonadati</taxon>
        <taxon>Myxococcota</taxon>
        <taxon>Polyangia</taxon>
        <taxon>Polyangiales</taxon>
        <taxon>Sandaracinaceae</taxon>
        <taxon>Sandaracinus</taxon>
    </lineage>
</organism>
<dbReference type="AlphaFoldDB" id="A0A0F6YLK6"/>
<dbReference type="Proteomes" id="UP000034883">
    <property type="component" value="Chromosome"/>
</dbReference>
<dbReference type="InterPro" id="IPR003779">
    <property type="entry name" value="CMD-like"/>
</dbReference>
<reference evidence="2 3" key="1">
    <citation type="submission" date="2015-03" db="EMBL/GenBank/DDBJ databases">
        <title>Genome assembly of Sandaracinus amylolyticus DSM 53668.</title>
        <authorList>
            <person name="Sharma G."/>
            <person name="Subramanian S."/>
        </authorList>
    </citation>
    <scope>NUCLEOTIDE SEQUENCE [LARGE SCALE GENOMIC DNA]</scope>
    <source>
        <strain evidence="2 3">DSM 53668</strain>
    </source>
</reference>
<keyword evidence="3" id="KW-1185">Reference proteome</keyword>
<dbReference type="InterPro" id="IPR029032">
    <property type="entry name" value="AhpD-like"/>
</dbReference>
<sequence length="178" mass="20187">MERRARDRSHPRSAIRQTIRRFEMTMRARMKHPAMMVPDAMQALQALGAAIERAGVPRRTLELVNLRASQINGCSFCVEMHSRALKRSEEKDERIFAVAAWRESPHFTPAERAALALTEAITRVADRADPVPDELWREVTHHFDEPALAALVLGISNVNTWNRLNVATRQIAGSIRTD</sequence>
<dbReference type="EMBL" id="CP011125">
    <property type="protein sequence ID" value="AKF09991.1"/>
    <property type="molecule type" value="Genomic_DNA"/>
</dbReference>
<dbReference type="KEGG" id="samy:DB32_007140"/>
<evidence type="ECO:0000313" key="3">
    <source>
        <dbReference type="Proteomes" id="UP000034883"/>
    </source>
</evidence>